<evidence type="ECO:0000256" key="4">
    <source>
        <dbReference type="SAM" id="Coils"/>
    </source>
</evidence>
<comment type="caution">
    <text evidence="5">The sequence shown here is derived from an EMBL/GenBank/DDBJ whole genome shotgun (WGS) entry which is preliminary data.</text>
</comment>
<sequence length="470" mass="54212">MDSLIWAGTQLRGRRDDAGYNSTSHGDRAPGYGRIYGYLTLLKKMTMKPCQKFSVSDWNTNNQLLCNTAEKERAISHDVRQEARMLRNETFIQTKWDEQDTRTRLTNRSEDIRRWIDNLEKGLCDVNTEIEALKLVKDEAERAVAATSIPLEVSKECLTMRDGRRSNDLVRDPVEIQLQCEMETSGKAQQVLQKSVQQIFEQLCLLQEARQQLEFDLQNKKEALDIDMTCLNLELFSPEVSLKPNSTRVPSGSTTPQQWEQFSHYNLNRALEEVKASVHLREATMVSIAQASNELEAQRVAANFALRKREHELKRALDELLWQQKNTKTEVEEMEADVRALEEDLMAKMAPLKLAQTRLETRTYRPGADLCRDQAQYGLTDEVQQLERTRNELQQKLAQSQSTLNLLYTQFAHINDEIACKTHSLTLEKHVLGIRHHLSQSLEKSLPLTEDNHSMSEILTQFKNQHSDLE</sequence>
<evidence type="ECO:0000256" key="3">
    <source>
        <dbReference type="RuleBase" id="RU367040"/>
    </source>
</evidence>
<evidence type="ECO:0000256" key="1">
    <source>
        <dbReference type="ARBA" id="ARBA00007209"/>
    </source>
</evidence>
<gene>
    <name evidence="5" type="primary">Tekt2</name>
    <name evidence="5" type="ORF">GTO96_0011369</name>
</gene>
<comment type="similarity">
    <text evidence="1 3">Belongs to the tektin family.</text>
</comment>
<reference evidence="5 6" key="1">
    <citation type="journal article" date="2021" name="Cell">
        <title>Tracing the genetic footprints of vertebrate landing in non-teleost ray-finned fishes.</title>
        <authorList>
            <person name="Bi X."/>
            <person name="Wang K."/>
            <person name="Yang L."/>
            <person name="Pan H."/>
            <person name="Jiang H."/>
            <person name="Wei Q."/>
            <person name="Fang M."/>
            <person name="Yu H."/>
            <person name="Zhu C."/>
            <person name="Cai Y."/>
            <person name="He Y."/>
            <person name="Gan X."/>
            <person name="Zeng H."/>
            <person name="Yu D."/>
            <person name="Zhu Y."/>
            <person name="Jiang H."/>
            <person name="Qiu Q."/>
            <person name="Yang H."/>
            <person name="Zhang Y.E."/>
            <person name="Wang W."/>
            <person name="Zhu M."/>
            <person name="He S."/>
            <person name="Zhang G."/>
        </authorList>
    </citation>
    <scope>NUCLEOTIDE SEQUENCE [LARGE SCALE GENOMIC DNA]</scope>
    <source>
        <strain evidence="5">Bchr_013</strain>
    </source>
</reference>
<name>A0A8X8BMI4_POLSE</name>
<evidence type="ECO:0000313" key="6">
    <source>
        <dbReference type="Proteomes" id="UP000886611"/>
    </source>
</evidence>
<dbReference type="Pfam" id="PF03148">
    <property type="entry name" value="Tektin"/>
    <property type="match status" value="1"/>
</dbReference>
<feature type="coiled-coil region" evidence="4">
    <location>
        <begin position="376"/>
        <end position="410"/>
    </location>
</feature>
<dbReference type="GO" id="GO:0005930">
    <property type="term" value="C:axoneme"/>
    <property type="evidence" value="ECO:0007669"/>
    <property type="project" value="UniProtKB-SubCell"/>
</dbReference>
<keyword evidence="3" id="KW-0969">Cilium</keyword>
<dbReference type="InterPro" id="IPR000435">
    <property type="entry name" value="Tektins"/>
</dbReference>
<keyword evidence="3" id="KW-0282">Flagellum</keyword>
<dbReference type="GO" id="GO:0005634">
    <property type="term" value="C:nucleus"/>
    <property type="evidence" value="ECO:0007669"/>
    <property type="project" value="TreeGrafter"/>
</dbReference>
<protein>
    <recommendedName>
        <fullName evidence="3">Tektin</fullName>
    </recommendedName>
</protein>
<dbReference type="EMBL" id="JAATIS010004753">
    <property type="protein sequence ID" value="KAG2460961.1"/>
    <property type="molecule type" value="Genomic_DNA"/>
</dbReference>
<feature type="non-terminal residue" evidence="5">
    <location>
        <position position="1"/>
    </location>
</feature>
<comment type="subcellular location">
    <subcellularLocation>
        <location evidence="3">Cytoplasm</location>
        <location evidence="3">Cytoskeleton</location>
        <location evidence="3">Cilium axoneme</location>
    </subcellularLocation>
</comment>
<evidence type="ECO:0000256" key="2">
    <source>
        <dbReference type="ARBA" id="ARBA00022490"/>
    </source>
</evidence>
<keyword evidence="6" id="KW-1185">Reference proteome</keyword>
<dbReference type="PANTHER" id="PTHR19960">
    <property type="entry name" value="TEKTIN"/>
    <property type="match status" value="1"/>
</dbReference>
<keyword evidence="3" id="KW-0966">Cell projection</keyword>
<proteinExistence type="inferred from homology"/>
<organism evidence="5 6">
    <name type="scientific">Polypterus senegalus</name>
    <name type="common">Senegal bichir</name>
    <dbReference type="NCBI Taxonomy" id="55291"/>
    <lineage>
        <taxon>Eukaryota</taxon>
        <taxon>Metazoa</taxon>
        <taxon>Chordata</taxon>
        <taxon>Craniata</taxon>
        <taxon>Vertebrata</taxon>
        <taxon>Euteleostomi</taxon>
        <taxon>Actinopterygii</taxon>
        <taxon>Polypteriformes</taxon>
        <taxon>Polypteridae</taxon>
        <taxon>Polypterus</taxon>
    </lineage>
</organism>
<feature type="non-terminal residue" evidence="5">
    <location>
        <position position="470"/>
    </location>
</feature>
<evidence type="ECO:0000313" key="5">
    <source>
        <dbReference type="EMBL" id="KAG2460961.1"/>
    </source>
</evidence>
<feature type="coiled-coil region" evidence="4">
    <location>
        <begin position="317"/>
        <end position="344"/>
    </location>
</feature>
<keyword evidence="4" id="KW-0175">Coiled coil</keyword>
<accession>A0A8X8BMI4</accession>
<dbReference type="AlphaFoldDB" id="A0A8X8BMI4"/>
<dbReference type="PRINTS" id="PR00511">
    <property type="entry name" value="TEKTIN"/>
</dbReference>
<keyword evidence="2" id="KW-0963">Cytoplasm</keyword>
<dbReference type="GO" id="GO:0015630">
    <property type="term" value="C:microtubule cytoskeleton"/>
    <property type="evidence" value="ECO:0007669"/>
    <property type="project" value="UniProtKB-UniRule"/>
</dbReference>
<dbReference type="InterPro" id="IPR048256">
    <property type="entry name" value="Tektin-like"/>
</dbReference>
<dbReference type="PANTHER" id="PTHR19960:SF7">
    <property type="entry name" value="TEKTIN"/>
    <property type="match status" value="1"/>
</dbReference>
<dbReference type="GO" id="GO:0060271">
    <property type="term" value="P:cilium assembly"/>
    <property type="evidence" value="ECO:0007669"/>
    <property type="project" value="UniProtKB-UniRule"/>
</dbReference>
<dbReference type="Proteomes" id="UP000886611">
    <property type="component" value="Unassembled WGS sequence"/>
</dbReference>
<dbReference type="GO" id="GO:0060294">
    <property type="term" value="P:cilium movement involved in cell motility"/>
    <property type="evidence" value="ECO:0007669"/>
    <property type="project" value="UniProtKB-UniRule"/>
</dbReference>